<protein>
    <recommendedName>
        <fullName evidence="1">DUF5753 domain-containing protein</fullName>
    </recommendedName>
</protein>
<comment type="caution">
    <text evidence="2">The sequence shown here is derived from an EMBL/GenBank/DDBJ whole genome shotgun (WGS) entry which is preliminary data.</text>
</comment>
<evidence type="ECO:0000313" key="2">
    <source>
        <dbReference type="EMBL" id="TQM00090.1"/>
    </source>
</evidence>
<dbReference type="Pfam" id="PF19054">
    <property type="entry name" value="DUF5753"/>
    <property type="match status" value="1"/>
</dbReference>
<feature type="domain" description="DUF5753" evidence="1">
    <location>
        <begin position="92"/>
        <end position="265"/>
    </location>
</feature>
<reference evidence="2 3" key="1">
    <citation type="submission" date="2019-06" db="EMBL/GenBank/DDBJ databases">
        <title>Sequencing the genomes of 1000 actinobacteria strains.</title>
        <authorList>
            <person name="Klenk H.-P."/>
        </authorList>
    </citation>
    <scope>NUCLEOTIDE SEQUENCE [LARGE SCALE GENOMIC DNA]</scope>
    <source>
        <strain evidence="2 3">DSM 102200</strain>
    </source>
</reference>
<sequence>MVAQRDPYEFPAIRAFAAELEAWRGSMAKTELAEVLGYTPQLLSQLEAAKNIPSKRFAEDLDTYFKTNGLFERLCKLINETRHLAVLPRGFPEFVAREAEASVMYIFEPCVITGIFQTREYAYEVMKAGRDHEEAEQLVAKRMDRQQILEQRPPPRIVAVFDEMALRRVLGGGNVMRGQLGHLVELAGCHNITLQIVPESVGSYTGHMGAFTILGFGNGPDLVYIESHLGGQFVTDGESVREYALSYDLIRGAAMSADESLRSLRTKLESI</sequence>
<evidence type="ECO:0000259" key="1">
    <source>
        <dbReference type="Pfam" id="PF19054"/>
    </source>
</evidence>
<dbReference type="RefSeq" id="WP_141959383.1">
    <property type="nucleotide sequence ID" value="NZ_VFOZ01000001.1"/>
</dbReference>
<dbReference type="OrthoDB" id="3466567at2"/>
<gene>
    <name evidence="2" type="ORF">FB559_5795</name>
</gene>
<dbReference type="AlphaFoldDB" id="A0A543CSK3"/>
<organism evidence="2 3">
    <name type="scientific">Actinoallomurus bryophytorum</name>
    <dbReference type="NCBI Taxonomy" id="1490222"/>
    <lineage>
        <taxon>Bacteria</taxon>
        <taxon>Bacillati</taxon>
        <taxon>Actinomycetota</taxon>
        <taxon>Actinomycetes</taxon>
        <taxon>Streptosporangiales</taxon>
        <taxon>Thermomonosporaceae</taxon>
        <taxon>Actinoallomurus</taxon>
    </lineage>
</organism>
<dbReference type="InterPro" id="IPR043917">
    <property type="entry name" value="DUF5753"/>
</dbReference>
<evidence type="ECO:0000313" key="3">
    <source>
        <dbReference type="Proteomes" id="UP000316096"/>
    </source>
</evidence>
<dbReference type="EMBL" id="VFOZ01000001">
    <property type="protein sequence ID" value="TQM00090.1"/>
    <property type="molecule type" value="Genomic_DNA"/>
</dbReference>
<dbReference type="Proteomes" id="UP000316096">
    <property type="component" value="Unassembled WGS sequence"/>
</dbReference>
<proteinExistence type="predicted"/>
<accession>A0A543CSK3</accession>
<keyword evidence="3" id="KW-1185">Reference proteome</keyword>
<name>A0A543CSK3_9ACTN</name>